<organism evidence="2">
    <name type="scientific">Chromera velia CCMP2878</name>
    <dbReference type="NCBI Taxonomy" id="1169474"/>
    <lineage>
        <taxon>Eukaryota</taxon>
        <taxon>Sar</taxon>
        <taxon>Alveolata</taxon>
        <taxon>Colpodellida</taxon>
        <taxon>Chromeraceae</taxon>
        <taxon>Chromera</taxon>
    </lineage>
</organism>
<feature type="compositionally biased region" description="Basic and acidic residues" evidence="1">
    <location>
        <begin position="142"/>
        <end position="157"/>
    </location>
</feature>
<feature type="region of interest" description="Disordered" evidence="1">
    <location>
        <begin position="389"/>
        <end position="707"/>
    </location>
</feature>
<feature type="region of interest" description="Disordered" evidence="1">
    <location>
        <begin position="309"/>
        <end position="353"/>
    </location>
</feature>
<reference evidence="2" key="1">
    <citation type="submission" date="2014-11" db="EMBL/GenBank/DDBJ databases">
        <authorList>
            <person name="Otto D Thomas"/>
            <person name="Naeem Raeece"/>
        </authorList>
    </citation>
    <scope>NUCLEOTIDE SEQUENCE</scope>
</reference>
<dbReference type="AlphaFoldDB" id="A0A0G4GL84"/>
<feature type="compositionally biased region" description="Pro residues" evidence="1">
    <location>
        <begin position="415"/>
        <end position="446"/>
    </location>
</feature>
<accession>A0A0G4GL84</accession>
<dbReference type="VEuPathDB" id="CryptoDB:Cvel_4862"/>
<proteinExistence type="predicted"/>
<protein>
    <submittedName>
        <fullName evidence="2">Uncharacterized protein</fullName>
    </submittedName>
</protein>
<dbReference type="EMBL" id="CDMZ01001325">
    <property type="protein sequence ID" value="CEM30819.1"/>
    <property type="molecule type" value="Genomic_DNA"/>
</dbReference>
<evidence type="ECO:0000256" key="1">
    <source>
        <dbReference type="SAM" id="MobiDB-lite"/>
    </source>
</evidence>
<feature type="compositionally biased region" description="Low complexity" evidence="1">
    <location>
        <begin position="584"/>
        <end position="594"/>
    </location>
</feature>
<name>A0A0G4GL84_9ALVE</name>
<feature type="compositionally biased region" description="Basic and acidic residues" evidence="1">
    <location>
        <begin position="571"/>
        <end position="583"/>
    </location>
</feature>
<feature type="compositionally biased region" description="Low complexity" evidence="1">
    <location>
        <begin position="401"/>
        <end position="414"/>
    </location>
</feature>
<feature type="compositionally biased region" description="Low complexity" evidence="1">
    <location>
        <begin position="484"/>
        <end position="498"/>
    </location>
</feature>
<sequence length="732" mass="79230">MRNASWKCRYVLDKKNPKDRKWKPRDSKFFFEEPVRNAAPHPAAAAAAAAALGAAPAAAAAATLHLHDPPMDLGGCPASPTGSQASHNQLHFPFTSLPIQPRVANAHARATNRQQAHIADDASEADAAERGNGSQLGGFPEGRARTRNDHRRLESEASPRIAPVSPKQMPPAGCRSPAAAAKGGAIFFTDLSFRKEKKSGRFPQWHDPNDEREGVDKATGCSAEFVLKRTRGQTRGRRKEGMGFPEYERMSGEAKPDDWLIQATKADIEYLPWIRRESLQGLLEEFQAPGGGNNPAAVSSCCFEDDETGMGREMEEEKNENEGVGGTQTQRRRGEEEDEDDLSWSHGIPPTHPRAVSLARSLSVASFHALFPPGVLRVWGSEEDALRNLLPPHNPHPPSSTPAAPASASSSSAPAPDPSPPPPETASAPAPPPAPDPVPPASPPPVDLEKEQPTEASVEASDFSAAVRMQPSKTNSDATTAGEGPSSSSGFVVPPSASLAELTKPMSEGGKGNGMCRKRPQPEESVEGGARANGLGEKEGMPMGGPEMKRARFEGEGGESGSRAGNKRAAKKEVTREEKEKRLFLLSSRVLRSSPDPAPIWRPSRAPYYDGVSRAINEVGDGLVKNDPKKRRREEMEEVAMSSTAPQSPHPDPSAEVRRKQRKRTEEKSEDEKGDDQMHSSSLHSDFDGGGKMTGDQKVGEREEDQLDRFRKEAEKKMGVVNFWGSESFFLW</sequence>
<feature type="compositionally biased region" description="Basic and acidic residues" evidence="1">
    <location>
        <begin position="653"/>
        <end position="678"/>
    </location>
</feature>
<feature type="region of interest" description="Disordered" evidence="1">
    <location>
        <begin position="105"/>
        <end position="178"/>
    </location>
</feature>
<gene>
    <name evidence="2" type="ORF">Cvel_4862</name>
</gene>
<evidence type="ECO:0000313" key="2">
    <source>
        <dbReference type="EMBL" id="CEM30819.1"/>
    </source>
</evidence>